<dbReference type="InterPro" id="IPR003768">
    <property type="entry name" value="ScpA"/>
</dbReference>
<keyword evidence="2" id="KW-0175">Coiled coil</keyword>
<dbReference type="EMBL" id="LCBL01000001">
    <property type="protein sequence ID" value="KKS09835.1"/>
    <property type="molecule type" value="Genomic_DNA"/>
</dbReference>
<dbReference type="PATRIC" id="fig|1618344.3.peg.251"/>
<sequence length="233" mass="26937">MIMTYTIKILQFEGPLDLLLQLTLKEKLEITEVSLSKITEEYLTYIDKFKVNAGQLAEFLNISSKLLYLKSRALLPSVKTEEEEEDIEKLKDQLEEYKRYKEAAKKLHEILNKKEVSFATRGKSKFKNDFFEPPSADAKILLEIFKSVLNKMPDPEKLPEKSVIKQVTLEEKYAEIESILKKNKTIELSAILKEMKSKIEIVITFLAILEMVKQKVVVVKQSSNFSEVSIIKV</sequence>
<dbReference type="Gene3D" id="1.10.10.580">
    <property type="entry name" value="Structural maintenance of chromosome 1. Chain E"/>
    <property type="match status" value="1"/>
</dbReference>
<dbReference type="Gene3D" id="6.10.250.2410">
    <property type="match status" value="1"/>
</dbReference>
<protein>
    <recommendedName>
        <fullName evidence="1">Segregation and condensation protein A</fullName>
    </recommendedName>
</protein>
<organism evidence="3 4">
    <name type="scientific">candidate division CPR2 bacterium GW2011_GWC1_41_48</name>
    <dbReference type="NCBI Taxonomy" id="1618344"/>
    <lineage>
        <taxon>Bacteria</taxon>
        <taxon>Bacteria division CPR2</taxon>
    </lineage>
</organism>
<dbReference type="AlphaFoldDB" id="A0A0G0WA32"/>
<dbReference type="Pfam" id="PF02616">
    <property type="entry name" value="SMC_ScpA"/>
    <property type="match status" value="1"/>
</dbReference>
<dbReference type="PANTHER" id="PTHR33969">
    <property type="entry name" value="SEGREGATION AND CONDENSATION PROTEIN A"/>
    <property type="match status" value="1"/>
</dbReference>
<evidence type="ECO:0000313" key="3">
    <source>
        <dbReference type="EMBL" id="KKS09835.1"/>
    </source>
</evidence>
<evidence type="ECO:0000256" key="2">
    <source>
        <dbReference type="SAM" id="Coils"/>
    </source>
</evidence>
<gene>
    <name evidence="3" type="ORF">UU65_C0001G0240</name>
</gene>
<proteinExistence type="predicted"/>
<reference evidence="3 4" key="1">
    <citation type="journal article" date="2015" name="Nature">
        <title>rRNA introns, odd ribosomes, and small enigmatic genomes across a large radiation of phyla.</title>
        <authorList>
            <person name="Brown C.T."/>
            <person name="Hug L.A."/>
            <person name="Thomas B.C."/>
            <person name="Sharon I."/>
            <person name="Castelle C.J."/>
            <person name="Singh A."/>
            <person name="Wilkins M.J."/>
            <person name="Williams K.H."/>
            <person name="Banfield J.F."/>
        </authorList>
    </citation>
    <scope>NUCLEOTIDE SEQUENCE [LARGE SCALE GENOMIC DNA]</scope>
</reference>
<evidence type="ECO:0000256" key="1">
    <source>
        <dbReference type="ARBA" id="ARBA00044777"/>
    </source>
</evidence>
<accession>A0A0G0WA32</accession>
<dbReference type="Proteomes" id="UP000033869">
    <property type="component" value="Unassembled WGS sequence"/>
</dbReference>
<dbReference type="InterPro" id="IPR023093">
    <property type="entry name" value="ScpA-like_C"/>
</dbReference>
<comment type="caution">
    <text evidence="3">The sequence shown here is derived from an EMBL/GenBank/DDBJ whole genome shotgun (WGS) entry which is preliminary data.</text>
</comment>
<evidence type="ECO:0000313" key="4">
    <source>
        <dbReference type="Proteomes" id="UP000033869"/>
    </source>
</evidence>
<dbReference type="PANTHER" id="PTHR33969:SF2">
    <property type="entry name" value="SEGREGATION AND CONDENSATION PROTEIN A"/>
    <property type="match status" value="1"/>
</dbReference>
<feature type="coiled-coil region" evidence="2">
    <location>
        <begin position="80"/>
        <end position="114"/>
    </location>
</feature>
<name>A0A0G0WA32_UNCC2</name>